<dbReference type="GO" id="GO:0003677">
    <property type="term" value="F:DNA binding"/>
    <property type="evidence" value="ECO:0007669"/>
    <property type="project" value="InterPro"/>
</dbReference>
<name>A0A6J5W902_PRUAR</name>
<feature type="domain" description="hAT-like transposase RNase-H fold" evidence="1">
    <location>
        <begin position="21"/>
        <end position="95"/>
    </location>
</feature>
<sequence>MEKKIDKLFVAHEFVIGLDAEKVLTDMTGVVRTKYNKYFVKYQDLNMLVLIALILDPRFKLRHITHRFKKEKFDEDDVQIKTREVKGVLMALYDDFVPKVDGGIHMRQNSTT</sequence>
<organism evidence="2 3">
    <name type="scientific">Prunus armeniaca</name>
    <name type="common">Apricot</name>
    <name type="synonym">Armeniaca vulgaris</name>
    <dbReference type="NCBI Taxonomy" id="36596"/>
    <lineage>
        <taxon>Eukaryota</taxon>
        <taxon>Viridiplantae</taxon>
        <taxon>Streptophyta</taxon>
        <taxon>Embryophyta</taxon>
        <taxon>Tracheophyta</taxon>
        <taxon>Spermatophyta</taxon>
        <taxon>Magnoliopsida</taxon>
        <taxon>eudicotyledons</taxon>
        <taxon>Gunneridae</taxon>
        <taxon>Pentapetalae</taxon>
        <taxon>rosids</taxon>
        <taxon>fabids</taxon>
        <taxon>Rosales</taxon>
        <taxon>Rosaceae</taxon>
        <taxon>Amygdaloideae</taxon>
        <taxon>Amygdaleae</taxon>
        <taxon>Prunus</taxon>
    </lineage>
</organism>
<gene>
    <name evidence="2" type="ORF">ORAREDHAP_LOCUS7869</name>
</gene>
<proteinExistence type="predicted"/>
<dbReference type="InterPro" id="IPR025525">
    <property type="entry name" value="hAT-like_transposase_RNase-H"/>
</dbReference>
<evidence type="ECO:0000313" key="3">
    <source>
        <dbReference type="Proteomes" id="UP000507245"/>
    </source>
</evidence>
<protein>
    <recommendedName>
        <fullName evidence="1">hAT-like transposase RNase-H fold domain-containing protein</fullName>
    </recommendedName>
</protein>
<dbReference type="OrthoDB" id="1194600at2759"/>
<dbReference type="EMBL" id="CAEKKB010000001">
    <property type="protein sequence ID" value="CAB4296292.1"/>
    <property type="molecule type" value="Genomic_DNA"/>
</dbReference>
<reference evidence="3" key="1">
    <citation type="journal article" date="2020" name="Genome Biol.">
        <title>Gamete binning: chromosome-level and haplotype-resolved genome assembly enabled by high-throughput single-cell sequencing of gamete genomes.</title>
        <authorList>
            <person name="Campoy J.A."/>
            <person name="Sun H."/>
            <person name="Goel M."/>
            <person name="Jiao W.-B."/>
            <person name="Folz-Donahue K."/>
            <person name="Wang N."/>
            <person name="Rubio M."/>
            <person name="Liu C."/>
            <person name="Kukat C."/>
            <person name="Ruiz D."/>
            <person name="Huettel B."/>
            <person name="Schneeberger K."/>
        </authorList>
    </citation>
    <scope>NUCLEOTIDE SEQUENCE [LARGE SCALE GENOMIC DNA]</scope>
    <source>
        <strain evidence="3">cv. Rojo Pasion</strain>
    </source>
</reference>
<evidence type="ECO:0000259" key="1">
    <source>
        <dbReference type="Pfam" id="PF14372"/>
    </source>
</evidence>
<accession>A0A6J5W902</accession>
<dbReference type="AlphaFoldDB" id="A0A6J5W902"/>
<evidence type="ECO:0000313" key="2">
    <source>
        <dbReference type="EMBL" id="CAB4296292.1"/>
    </source>
</evidence>
<dbReference type="Pfam" id="PF14372">
    <property type="entry name" value="hAT-like_RNase-H"/>
    <property type="match status" value="1"/>
</dbReference>
<keyword evidence="3" id="KW-1185">Reference proteome</keyword>
<dbReference type="Proteomes" id="UP000507245">
    <property type="component" value="Unassembled WGS sequence"/>
</dbReference>